<comment type="caution">
    <text evidence="1">The sequence shown here is derived from an EMBL/GenBank/DDBJ whole genome shotgun (WGS) entry which is preliminary data.</text>
</comment>
<keyword evidence="2" id="KW-1185">Reference proteome</keyword>
<accession>A0ACD3QYQ3</accession>
<dbReference type="Proteomes" id="UP000793456">
    <property type="component" value="Chromosome XII"/>
</dbReference>
<proteinExistence type="predicted"/>
<gene>
    <name evidence="1" type="ORF">E3U43_017243</name>
</gene>
<evidence type="ECO:0000313" key="1">
    <source>
        <dbReference type="EMBL" id="TMS12285.1"/>
    </source>
</evidence>
<name>A0ACD3QYQ3_LARCR</name>
<organism evidence="1 2">
    <name type="scientific">Larimichthys crocea</name>
    <name type="common">Large yellow croaker</name>
    <name type="synonym">Pseudosciaena crocea</name>
    <dbReference type="NCBI Taxonomy" id="215358"/>
    <lineage>
        <taxon>Eukaryota</taxon>
        <taxon>Metazoa</taxon>
        <taxon>Chordata</taxon>
        <taxon>Craniata</taxon>
        <taxon>Vertebrata</taxon>
        <taxon>Euteleostomi</taxon>
        <taxon>Actinopterygii</taxon>
        <taxon>Neopterygii</taxon>
        <taxon>Teleostei</taxon>
        <taxon>Neoteleostei</taxon>
        <taxon>Acanthomorphata</taxon>
        <taxon>Eupercaria</taxon>
        <taxon>Sciaenidae</taxon>
        <taxon>Larimichthys</taxon>
    </lineage>
</organism>
<dbReference type="EMBL" id="CM011685">
    <property type="protein sequence ID" value="TMS12285.1"/>
    <property type="molecule type" value="Genomic_DNA"/>
</dbReference>
<evidence type="ECO:0000313" key="2">
    <source>
        <dbReference type="Proteomes" id="UP000793456"/>
    </source>
</evidence>
<protein>
    <submittedName>
        <fullName evidence="1">Uncharacterized protein</fullName>
    </submittedName>
</protein>
<sequence length="690" mass="80165">MEEHDEDPGEASVTSVLSENQEAESGVSTQEVKEDPKKEEVNEEIKEEKDKESEKLIVPQRLINLQRDLSALVTNIQTAADAKESTRRTELEETRRLRLEWLENDARSSKEKFEEISKGWSIDNQKLIAQELQEVLNNQQKLCSALVEDKKKLISDLQQELKVADDRYVKDLRKLAEELDLMIERMEGQINTLTRAYREEVVQMKRVHQQETELMFTKDMTKWEQSRKELLDKELENVMEWKKKVEEYEEKIHNLSLETANKCSSIDMELNARFQDAEKKGQHTKATNLITQLKRSKTDHEANIHKMKMTMMQSRFTSVRKRLKKQMEMLASKNEQLKKRDQDMTEEYKHNIQQFERLKKKTKHIVAAEARKFEEMWLMTEAELKQLVERALVIDSLIYKENFGLSWERPHMAFMEISGPIQPQKQQAVSQSFQTGQALQRKVDASVGPDTKSTDVEMYKDGTEVQSESGAEVEEGELSMEALKKVKELLCDESGFLMEDKLWKLLAPLEKDEQTIVKLCSLLCSLGFERDDMPRLAHFLIKYKHQQAEDVSVESGDFSDKAEEEETNCTPHQTSEPLDPNHVLPALNSFIEQLRSRKSPALQHASFQPVEVRDSSKDEEYWESMGNVISEDKIKLWDDAEISMKDYLEVLTEIAVLVPETQSLEQQNAELRMLLQQSLTSSVDTELQVP</sequence>
<reference evidence="1" key="1">
    <citation type="submission" date="2018-11" db="EMBL/GenBank/DDBJ databases">
        <title>The sequence and de novo assembly of Larimichthys crocea genome using PacBio and Hi-C technologies.</title>
        <authorList>
            <person name="Xu P."/>
            <person name="Chen B."/>
            <person name="Zhou Z."/>
            <person name="Ke Q."/>
            <person name="Wu Y."/>
            <person name="Bai H."/>
            <person name="Pu F."/>
        </authorList>
    </citation>
    <scope>NUCLEOTIDE SEQUENCE</scope>
    <source>
        <tissue evidence="1">Muscle</tissue>
    </source>
</reference>